<sequence>MAAVQIGDVIAILKEIYNAYDAWRSIPKKLRQVLENFKDTEEEVRTLNKVLASSRRPEHRSYPGTDKLIADLKEARNYFERYEPLTDENGKVRMTTRVAKTVTARWNWEAVNAYVENVNSHREKMKDFKEIVLIQAALDNTELLLSSIKLQFSSGQAHFHGPVDHQLAPDNSSTISSDRMSILTKASKSLKYARRLESNSVSQPKLTLSPVVEASSASTESAGMNADLKQEIADYVERTELYRPEALQTDRLQDLEYIGRLPGRWKKSQQRTREQAQYQPSSSGGVREQAQYQPSSSGGTPDFPSSISIQSLDHHVNGSLRPAAGPRNAIDDDVSISPSWKRVFGSVQLEGNERNSILSDVRSLPGPALDLDNFSDSDSSIVDVTDPIDNHFTLPEPIMVITPWTGSKPIQCHLKMVQSEGSLCIRSTSVRTFHVDAMPTLGGGVGISPSSLLRIKKETAGAIRSSDSMSLVFNHAVLGGLDSFPRILHPTTESTATPTNTHPYAVEFYGHQFLNVEGYHELPKAVRGLAYLFRNKNDRDLVREKIFGKKLLASVGISTIQFDKKDQMKPCRTQAMSLWLSTQSDTATLSDRLPASDLLTVTVQCNSRGKPTEPDCAIEMAVLKARNIESVRSKEGKELELEVLPLLNKTDEDEATMAGAVLSSNASAVSTSSDRSQSVASTSPETKKSSIFFKRRTSSVVSVTTLKPSSPFRCYIKFTESSDNYILAKKRFVDALKVNLPKG</sequence>
<keyword evidence="2" id="KW-1185">Reference proteome</keyword>
<name>A0ACC2ZUM3_9EURO</name>
<reference evidence="1" key="1">
    <citation type="submission" date="2022-10" db="EMBL/GenBank/DDBJ databases">
        <title>Culturing micro-colonial fungi from biological soil crusts in the Mojave desert and describing Neophaeococcomyces mojavensis, and introducing the new genera and species Taxawa tesnikishii.</title>
        <authorList>
            <person name="Kurbessoian T."/>
            <person name="Stajich J.E."/>
        </authorList>
    </citation>
    <scope>NUCLEOTIDE SEQUENCE</scope>
    <source>
        <strain evidence="1">JES_112</strain>
    </source>
</reference>
<accession>A0ACC2ZUM3</accession>
<protein>
    <submittedName>
        <fullName evidence="1">Uncharacterized protein</fullName>
    </submittedName>
</protein>
<evidence type="ECO:0000313" key="2">
    <source>
        <dbReference type="Proteomes" id="UP001172386"/>
    </source>
</evidence>
<gene>
    <name evidence="1" type="ORF">H2198_009431</name>
</gene>
<dbReference type="Proteomes" id="UP001172386">
    <property type="component" value="Unassembled WGS sequence"/>
</dbReference>
<dbReference type="EMBL" id="JAPDRQ010000267">
    <property type="protein sequence ID" value="KAJ9651277.1"/>
    <property type="molecule type" value="Genomic_DNA"/>
</dbReference>
<proteinExistence type="predicted"/>
<organism evidence="1 2">
    <name type="scientific">Neophaeococcomyces mojaviensis</name>
    <dbReference type="NCBI Taxonomy" id="3383035"/>
    <lineage>
        <taxon>Eukaryota</taxon>
        <taxon>Fungi</taxon>
        <taxon>Dikarya</taxon>
        <taxon>Ascomycota</taxon>
        <taxon>Pezizomycotina</taxon>
        <taxon>Eurotiomycetes</taxon>
        <taxon>Chaetothyriomycetidae</taxon>
        <taxon>Chaetothyriales</taxon>
        <taxon>Chaetothyriales incertae sedis</taxon>
        <taxon>Neophaeococcomyces</taxon>
    </lineage>
</organism>
<evidence type="ECO:0000313" key="1">
    <source>
        <dbReference type="EMBL" id="KAJ9651277.1"/>
    </source>
</evidence>
<comment type="caution">
    <text evidence="1">The sequence shown here is derived from an EMBL/GenBank/DDBJ whole genome shotgun (WGS) entry which is preliminary data.</text>
</comment>